<evidence type="ECO:0000256" key="4">
    <source>
        <dbReference type="ARBA" id="ARBA00022989"/>
    </source>
</evidence>
<organism evidence="7 8">
    <name type="scientific">Pristionchus fissidentatus</name>
    <dbReference type="NCBI Taxonomy" id="1538716"/>
    <lineage>
        <taxon>Eukaryota</taxon>
        <taxon>Metazoa</taxon>
        <taxon>Ecdysozoa</taxon>
        <taxon>Nematoda</taxon>
        <taxon>Chromadorea</taxon>
        <taxon>Rhabditida</taxon>
        <taxon>Rhabditina</taxon>
        <taxon>Diplogasteromorpha</taxon>
        <taxon>Diplogasteroidea</taxon>
        <taxon>Neodiplogasteridae</taxon>
        <taxon>Pristionchus</taxon>
    </lineage>
</organism>
<dbReference type="GO" id="GO:0016020">
    <property type="term" value="C:membrane"/>
    <property type="evidence" value="ECO:0007669"/>
    <property type="project" value="UniProtKB-SubCell"/>
</dbReference>
<feature type="transmembrane region" description="Helical" evidence="6">
    <location>
        <begin position="48"/>
        <end position="67"/>
    </location>
</feature>
<feature type="non-terminal residue" evidence="7">
    <location>
        <position position="1"/>
    </location>
</feature>
<comment type="caution">
    <text evidence="7">The sequence shown here is derived from an EMBL/GenBank/DDBJ whole genome shotgun (WGS) entry which is preliminary data.</text>
</comment>
<evidence type="ECO:0000313" key="7">
    <source>
        <dbReference type="EMBL" id="GMT22599.1"/>
    </source>
</evidence>
<reference evidence="7" key="1">
    <citation type="submission" date="2023-10" db="EMBL/GenBank/DDBJ databases">
        <title>Genome assembly of Pristionchus species.</title>
        <authorList>
            <person name="Yoshida K."/>
            <person name="Sommer R.J."/>
        </authorList>
    </citation>
    <scope>NUCLEOTIDE SEQUENCE</scope>
    <source>
        <strain evidence="7">RS5133</strain>
    </source>
</reference>
<dbReference type="InterPro" id="IPR019421">
    <property type="entry name" value="7TM_GPCR_serpentine_rcpt_Srd"/>
</dbReference>
<dbReference type="InterPro" id="IPR050920">
    <property type="entry name" value="Nematode_rcpt-like_delta"/>
</dbReference>
<sequence length="154" mass="17296">NVLSQVFSMFASDDHEGGGAILRIVYPSVDLDEMTYRSVSVFGPYSRLTDACAIILPFLAYTFIIIMRRKVLNRLTSISSKMSQKTKLMHESMIKALTYHAILPCTTCIGVCSFGLQMMGVRHRIVDSALFVFSCIPAVVNPLLTLYFIAPYRR</sequence>
<name>A0AAV5VY01_9BILA</name>
<evidence type="ECO:0000313" key="8">
    <source>
        <dbReference type="Proteomes" id="UP001432322"/>
    </source>
</evidence>
<accession>A0AAV5VY01</accession>
<evidence type="ECO:0000256" key="5">
    <source>
        <dbReference type="ARBA" id="ARBA00023136"/>
    </source>
</evidence>
<feature type="non-terminal residue" evidence="7">
    <location>
        <position position="154"/>
    </location>
</feature>
<keyword evidence="8" id="KW-1185">Reference proteome</keyword>
<comment type="similarity">
    <text evidence="2">Belongs to the nematode receptor-like protein srd family.</text>
</comment>
<evidence type="ECO:0008006" key="9">
    <source>
        <dbReference type="Google" id="ProtNLM"/>
    </source>
</evidence>
<proteinExistence type="inferred from homology"/>
<evidence type="ECO:0000256" key="6">
    <source>
        <dbReference type="SAM" id="Phobius"/>
    </source>
</evidence>
<feature type="transmembrane region" description="Helical" evidence="6">
    <location>
        <begin position="97"/>
        <end position="116"/>
    </location>
</feature>
<dbReference type="EMBL" id="BTSY01000004">
    <property type="protein sequence ID" value="GMT22599.1"/>
    <property type="molecule type" value="Genomic_DNA"/>
</dbReference>
<keyword evidence="3 6" id="KW-0812">Transmembrane</keyword>
<evidence type="ECO:0000256" key="2">
    <source>
        <dbReference type="ARBA" id="ARBA00009166"/>
    </source>
</evidence>
<protein>
    <recommendedName>
        <fullName evidence="9">G protein-coupled receptor</fullName>
    </recommendedName>
</protein>
<dbReference type="PANTHER" id="PTHR22945:SF40">
    <property type="entry name" value="SERPENTINE RECEPTOR, CLASS D (DELTA)-RELATED"/>
    <property type="match status" value="1"/>
</dbReference>
<keyword evidence="4 6" id="KW-1133">Transmembrane helix</keyword>
<dbReference type="Pfam" id="PF10317">
    <property type="entry name" value="7TM_GPCR_Srd"/>
    <property type="match status" value="1"/>
</dbReference>
<dbReference type="Proteomes" id="UP001432322">
    <property type="component" value="Unassembled WGS sequence"/>
</dbReference>
<feature type="transmembrane region" description="Helical" evidence="6">
    <location>
        <begin position="128"/>
        <end position="150"/>
    </location>
</feature>
<comment type="subcellular location">
    <subcellularLocation>
        <location evidence="1">Membrane</location>
        <topology evidence="1">Multi-pass membrane protein</topology>
    </subcellularLocation>
</comment>
<dbReference type="PANTHER" id="PTHR22945">
    <property type="entry name" value="SERPENTINE RECEPTOR, CLASS D DELTA"/>
    <property type="match status" value="1"/>
</dbReference>
<gene>
    <name evidence="7" type="ORF">PFISCL1PPCAC_13896</name>
</gene>
<evidence type="ECO:0000256" key="1">
    <source>
        <dbReference type="ARBA" id="ARBA00004141"/>
    </source>
</evidence>
<dbReference type="AlphaFoldDB" id="A0AAV5VY01"/>
<evidence type="ECO:0000256" key="3">
    <source>
        <dbReference type="ARBA" id="ARBA00022692"/>
    </source>
</evidence>
<keyword evidence="5 6" id="KW-0472">Membrane</keyword>